<reference evidence="2 3" key="1">
    <citation type="submission" date="2016-03" db="EMBL/GenBank/DDBJ databases">
        <title>Cyphomyrmex costatus WGS genome.</title>
        <authorList>
            <person name="Nygaard S."/>
            <person name="Hu H."/>
            <person name="Boomsma J."/>
            <person name="Zhang G."/>
        </authorList>
    </citation>
    <scope>NUCLEOTIDE SEQUENCE [LARGE SCALE GENOMIC DNA]</scope>
    <source>
        <strain evidence="2">MS0001</strain>
        <tissue evidence="2">Whole body</tissue>
    </source>
</reference>
<protein>
    <submittedName>
        <fullName evidence="2">Uncharacterized protein</fullName>
    </submittedName>
</protein>
<evidence type="ECO:0000313" key="3">
    <source>
        <dbReference type="Proteomes" id="UP000078542"/>
    </source>
</evidence>
<keyword evidence="3" id="KW-1185">Reference proteome</keyword>
<dbReference type="Proteomes" id="UP000078542">
    <property type="component" value="Unassembled WGS sequence"/>
</dbReference>
<gene>
    <name evidence="2" type="ORF">ALC62_10069</name>
</gene>
<organism evidence="2 3">
    <name type="scientific">Cyphomyrmex costatus</name>
    <dbReference type="NCBI Taxonomy" id="456900"/>
    <lineage>
        <taxon>Eukaryota</taxon>
        <taxon>Metazoa</taxon>
        <taxon>Ecdysozoa</taxon>
        <taxon>Arthropoda</taxon>
        <taxon>Hexapoda</taxon>
        <taxon>Insecta</taxon>
        <taxon>Pterygota</taxon>
        <taxon>Neoptera</taxon>
        <taxon>Endopterygota</taxon>
        <taxon>Hymenoptera</taxon>
        <taxon>Apocrita</taxon>
        <taxon>Aculeata</taxon>
        <taxon>Formicoidea</taxon>
        <taxon>Formicidae</taxon>
        <taxon>Myrmicinae</taxon>
        <taxon>Cyphomyrmex</taxon>
    </lineage>
</organism>
<dbReference type="AlphaFoldDB" id="A0A151IEC7"/>
<feature type="compositionally biased region" description="Basic and acidic residues" evidence="1">
    <location>
        <begin position="30"/>
        <end position="47"/>
    </location>
</feature>
<dbReference type="EMBL" id="KQ977871">
    <property type="protein sequence ID" value="KYM99199.1"/>
    <property type="molecule type" value="Genomic_DNA"/>
</dbReference>
<evidence type="ECO:0000256" key="1">
    <source>
        <dbReference type="SAM" id="MobiDB-lite"/>
    </source>
</evidence>
<feature type="region of interest" description="Disordered" evidence="1">
    <location>
        <begin position="1"/>
        <end position="47"/>
    </location>
</feature>
<evidence type="ECO:0000313" key="2">
    <source>
        <dbReference type="EMBL" id="KYM99199.1"/>
    </source>
</evidence>
<name>A0A151IEC7_9HYME</name>
<sequence length="111" mass="12692">MSLLSRGSSYERPGISSRPECADEPTNEWKSGRANERTDERTSERANEELVLVPHEVSDSHHKNFNLGIFKINEPQETSIRYITCSLSQVFCSTCMYYNAPVILAYLSRNM</sequence>
<proteinExistence type="predicted"/>
<accession>A0A151IEC7</accession>